<reference evidence="2 3" key="1">
    <citation type="journal article" date="2006" name="Science">
        <title>Phytophthora genome sequences uncover evolutionary origins and mechanisms of pathogenesis.</title>
        <authorList>
            <person name="Tyler B.M."/>
            <person name="Tripathy S."/>
            <person name="Zhang X."/>
            <person name="Dehal P."/>
            <person name="Jiang R.H."/>
            <person name="Aerts A."/>
            <person name="Arredondo F.D."/>
            <person name="Baxter L."/>
            <person name="Bensasson D."/>
            <person name="Beynon J.L."/>
            <person name="Chapman J."/>
            <person name="Damasceno C.M."/>
            <person name="Dorrance A.E."/>
            <person name="Dou D."/>
            <person name="Dickerman A.W."/>
            <person name="Dubchak I.L."/>
            <person name="Garbelotto M."/>
            <person name="Gijzen M."/>
            <person name="Gordon S.G."/>
            <person name="Govers F."/>
            <person name="Grunwald N.J."/>
            <person name="Huang W."/>
            <person name="Ivors K.L."/>
            <person name="Jones R.W."/>
            <person name="Kamoun S."/>
            <person name="Krampis K."/>
            <person name="Lamour K.H."/>
            <person name="Lee M.K."/>
            <person name="McDonald W.H."/>
            <person name="Medina M."/>
            <person name="Meijer H.J."/>
            <person name="Nordberg E.K."/>
            <person name="Maclean D.J."/>
            <person name="Ospina-Giraldo M.D."/>
            <person name="Morris P.F."/>
            <person name="Phuntumart V."/>
            <person name="Putnam N.H."/>
            <person name="Rash S."/>
            <person name="Rose J.K."/>
            <person name="Sakihama Y."/>
            <person name="Salamov A.A."/>
            <person name="Savidor A."/>
            <person name="Scheuring C.F."/>
            <person name="Smith B.M."/>
            <person name="Sobral B.W."/>
            <person name="Terry A."/>
            <person name="Torto-Alalibo T.A."/>
            <person name="Win J."/>
            <person name="Xu Z."/>
            <person name="Zhang H."/>
            <person name="Grigoriev I.V."/>
            <person name="Rokhsar D.S."/>
            <person name="Boore J.L."/>
        </authorList>
    </citation>
    <scope>NUCLEOTIDE SEQUENCE [LARGE SCALE GENOMIC DNA]</scope>
    <source>
        <strain evidence="2 3">P6497</strain>
    </source>
</reference>
<dbReference type="InParanoid" id="G4YGV3"/>
<evidence type="ECO:0000313" key="2">
    <source>
        <dbReference type="EMBL" id="EGZ27434.1"/>
    </source>
</evidence>
<organism evidence="2 3">
    <name type="scientific">Phytophthora sojae (strain P6497)</name>
    <name type="common">Soybean stem and root rot agent</name>
    <name type="synonym">Phytophthora megasperma f. sp. glycines</name>
    <dbReference type="NCBI Taxonomy" id="1094619"/>
    <lineage>
        <taxon>Eukaryota</taxon>
        <taxon>Sar</taxon>
        <taxon>Stramenopiles</taxon>
        <taxon>Oomycota</taxon>
        <taxon>Peronosporomycetes</taxon>
        <taxon>Peronosporales</taxon>
        <taxon>Peronosporaceae</taxon>
        <taxon>Phytophthora</taxon>
    </lineage>
</organism>
<feature type="region of interest" description="Disordered" evidence="1">
    <location>
        <begin position="1"/>
        <end position="22"/>
    </location>
</feature>
<dbReference type="RefSeq" id="XP_009514709.1">
    <property type="nucleotide sequence ID" value="XM_009516414.1"/>
</dbReference>
<evidence type="ECO:0000313" key="3">
    <source>
        <dbReference type="Proteomes" id="UP000002640"/>
    </source>
</evidence>
<evidence type="ECO:0000256" key="1">
    <source>
        <dbReference type="SAM" id="MobiDB-lite"/>
    </source>
</evidence>
<dbReference type="GeneID" id="20637646"/>
<accession>G4YGV3</accession>
<proteinExistence type="predicted"/>
<dbReference type="AlphaFoldDB" id="G4YGV3"/>
<gene>
    <name evidence="2" type="ORF">PHYSODRAFT_246726</name>
</gene>
<dbReference type="KEGG" id="psoj:PHYSODRAFT_246726"/>
<dbReference type="EMBL" id="JH159151">
    <property type="protein sequence ID" value="EGZ27434.1"/>
    <property type="molecule type" value="Genomic_DNA"/>
</dbReference>
<keyword evidence="3" id="KW-1185">Reference proteome</keyword>
<sequence length="103" mass="11143">MGAPEQAATTRSPSDPAPSKALTVSRRLTSLEGMPRAFKGERSASCPERFAQSSSSISFESEAFRLQTEARIAQLIRTANSPMSSTSNALLAQKALKYRHLDV</sequence>
<protein>
    <submittedName>
        <fullName evidence="2">Uncharacterized protein</fullName>
    </submittedName>
</protein>
<dbReference type="Proteomes" id="UP000002640">
    <property type="component" value="Unassembled WGS sequence"/>
</dbReference>
<dbReference type="OMA" id="PRAFKGE"/>
<name>G4YGV3_PHYSP</name>